<keyword evidence="6" id="KW-1185">Reference proteome</keyword>
<organism evidence="5 6">
    <name type="scientific">Staphylococcus kloosii</name>
    <dbReference type="NCBI Taxonomy" id="29384"/>
    <lineage>
        <taxon>Bacteria</taxon>
        <taxon>Bacillati</taxon>
        <taxon>Bacillota</taxon>
        <taxon>Bacilli</taxon>
        <taxon>Bacillales</taxon>
        <taxon>Staphylococcaceae</taxon>
        <taxon>Staphylococcus</taxon>
    </lineage>
</organism>
<evidence type="ECO:0000313" key="6">
    <source>
        <dbReference type="Proteomes" id="UP000321040"/>
    </source>
</evidence>
<dbReference type="PROSITE" id="PS01117">
    <property type="entry name" value="HTH_MARR_1"/>
    <property type="match status" value="1"/>
</dbReference>
<dbReference type="SMART" id="SM00347">
    <property type="entry name" value="HTH_MARR"/>
    <property type="match status" value="1"/>
</dbReference>
<dbReference type="SUPFAM" id="SSF46785">
    <property type="entry name" value="Winged helix' DNA-binding domain"/>
    <property type="match status" value="1"/>
</dbReference>
<dbReference type="InterPro" id="IPR000835">
    <property type="entry name" value="HTH_MarR-typ"/>
</dbReference>
<gene>
    <name evidence="5" type="ORF">SKL01_11020</name>
</gene>
<dbReference type="InterPro" id="IPR023187">
    <property type="entry name" value="Tscrpt_reg_MarR-type_CS"/>
</dbReference>
<dbReference type="Proteomes" id="UP000321040">
    <property type="component" value="Unassembled WGS sequence"/>
</dbReference>
<sequence>MDEFYLIDSPTYKKLEGLKKEYGNLDILSVMLYLEINKSYKIMRNKYDSFIEKYELTEAKFSILMLLSYEKNLTLSPSELSKKIGNKKSTITGIVKGLERQGFIERINLPNDKRTNYVQMTELGYSKLKQFLPNNYNFVSNMFNDFDEHEKEIFYRLMNKLRSNMEKRVNYE</sequence>
<keyword evidence="3" id="KW-0804">Transcription</keyword>
<evidence type="ECO:0000256" key="1">
    <source>
        <dbReference type="ARBA" id="ARBA00023015"/>
    </source>
</evidence>
<dbReference type="Pfam" id="PF01047">
    <property type="entry name" value="MarR"/>
    <property type="match status" value="1"/>
</dbReference>
<dbReference type="InterPro" id="IPR036390">
    <property type="entry name" value="WH_DNA-bd_sf"/>
</dbReference>
<protein>
    <recommendedName>
        <fullName evidence="4">HTH marR-type domain-containing protein</fullName>
    </recommendedName>
</protein>
<dbReference type="RefSeq" id="WP_103295193.1">
    <property type="nucleotide sequence ID" value="NZ_BKAQ01000008.1"/>
</dbReference>
<evidence type="ECO:0000256" key="2">
    <source>
        <dbReference type="ARBA" id="ARBA00023125"/>
    </source>
</evidence>
<keyword evidence="2" id="KW-0238">DNA-binding</keyword>
<evidence type="ECO:0000256" key="3">
    <source>
        <dbReference type="ARBA" id="ARBA00023163"/>
    </source>
</evidence>
<name>A0ABQ0XLB2_9STAP</name>
<reference evidence="5 6" key="1">
    <citation type="submission" date="2019-07" db="EMBL/GenBank/DDBJ databases">
        <title>Whole genome shotgun sequence of Staphylococcus kloosii NBRC 109624.</title>
        <authorList>
            <person name="Hosoyama A."/>
            <person name="Uohara A."/>
            <person name="Ohji S."/>
            <person name="Ichikawa N."/>
        </authorList>
    </citation>
    <scope>NUCLEOTIDE SEQUENCE [LARGE SCALE GENOMIC DNA]</scope>
    <source>
        <strain evidence="5 6">NBRC 109624</strain>
    </source>
</reference>
<accession>A0ABQ0XLB2</accession>
<dbReference type="PROSITE" id="PS50995">
    <property type="entry name" value="HTH_MARR_2"/>
    <property type="match status" value="1"/>
</dbReference>
<keyword evidence="1" id="KW-0805">Transcription regulation</keyword>
<dbReference type="Gene3D" id="1.10.10.10">
    <property type="entry name" value="Winged helix-like DNA-binding domain superfamily/Winged helix DNA-binding domain"/>
    <property type="match status" value="1"/>
</dbReference>
<feature type="domain" description="HTH marR-type" evidence="4">
    <location>
        <begin position="29"/>
        <end position="163"/>
    </location>
</feature>
<comment type="caution">
    <text evidence="5">The sequence shown here is derived from an EMBL/GenBank/DDBJ whole genome shotgun (WGS) entry which is preliminary data.</text>
</comment>
<evidence type="ECO:0000313" key="5">
    <source>
        <dbReference type="EMBL" id="GEP81924.1"/>
    </source>
</evidence>
<evidence type="ECO:0000259" key="4">
    <source>
        <dbReference type="PROSITE" id="PS50995"/>
    </source>
</evidence>
<dbReference type="PANTHER" id="PTHR42756:SF1">
    <property type="entry name" value="TRANSCRIPTIONAL REPRESSOR OF EMRAB OPERON"/>
    <property type="match status" value="1"/>
</dbReference>
<dbReference type="PANTHER" id="PTHR42756">
    <property type="entry name" value="TRANSCRIPTIONAL REGULATOR, MARR"/>
    <property type="match status" value="1"/>
</dbReference>
<dbReference type="PRINTS" id="PR00598">
    <property type="entry name" value="HTHMARR"/>
</dbReference>
<proteinExistence type="predicted"/>
<dbReference type="EMBL" id="BKAQ01000008">
    <property type="protein sequence ID" value="GEP81924.1"/>
    <property type="molecule type" value="Genomic_DNA"/>
</dbReference>
<dbReference type="GeneID" id="69903905"/>
<dbReference type="InterPro" id="IPR036388">
    <property type="entry name" value="WH-like_DNA-bd_sf"/>
</dbReference>